<dbReference type="PANTHER" id="PTHR43133">
    <property type="entry name" value="RNA POLYMERASE ECF-TYPE SIGMA FACTO"/>
    <property type="match status" value="1"/>
</dbReference>
<dbReference type="SUPFAM" id="SSF88659">
    <property type="entry name" value="Sigma3 and sigma4 domains of RNA polymerase sigma factors"/>
    <property type="match status" value="1"/>
</dbReference>
<evidence type="ECO:0000256" key="4">
    <source>
        <dbReference type="ARBA" id="ARBA00023125"/>
    </source>
</evidence>
<dbReference type="InterPro" id="IPR014325">
    <property type="entry name" value="RNA_pol_sigma-E_actinobac"/>
</dbReference>
<feature type="domain" description="RNA polymerase sigma factor 70 region 4 type 2" evidence="7">
    <location>
        <begin position="112"/>
        <end position="159"/>
    </location>
</feature>
<organism evidence="8 9">
    <name type="scientific">Dactylosporangium darangshiense</name>
    <dbReference type="NCBI Taxonomy" id="579108"/>
    <lineage>
        <taxon>Bacteria</taxon>
        <taxon>Bacillati</taxon>
        <taxon>Actinomycetota</taxon>
        <taxon>Actinomycetes</taxon>
        <taxon>Micromonosporales</taxon>
        <taxon>Micromonosporaceae</taxon>
        <taxon>Dactylosporangium</taxon>
    </lineage>
</organism>
<keyword evidence="5" id="KW-0804">Transcription</keyword>
<evidence type="ECO:0000313" key="9">
    <source>
        <dbReference type="Proteomes" id="UP001500620"/>
    </source>
</evidence>
<accession>A0ABP8DQK9</accession>
<dbReference type="SUPFAM" id="SSF88946">
    <property type="entry name" value="Sigma2 domain of RNA polymerase sigma factors"/>
    <property type="match status" value="1"/>
</dbReference>
<evidence type="ECO:0000256" key="1">
    <source>
        <dbReference type="ARBA" id="ARBA00010641"/>
    </source>
</evidence>
<sequence length="175" mass="19741">MAQWEAPAAFEEYVRSRHAELLRFAHVLTGDRHLAADLVQDALVRAGLGWRRIQRQDDPEGYLRRTIVNGYLNRRRALRRERLVANLPEQRDTANDARPGGAVLADDEMWWLLATLPRQQRAVLVLRYYLDLSEAQIAEVLGCSAGTVKSNASRALAKLRTGLAKPVASTERGTR</sequence>
<dbReference type="InterPro" id="IPR007627">
    <property type="entry name" value="RNA_pol_sigma70_r2"/>
</dbReference>
<dbReference type="InterPro" id="IPR013249">
    <property type="entry name" value="RNA_pol_sigma70_r4_t2"/>
</dbReference>
<evidence type="ECO:0000256" key="5">
    <source>
        <dbReference type="ARBA" id="ARBA00023163"/>
    </source>
</evidence>
<dbReference type="NCBIfam" id="TIGR02937">
    <property type="entry name" value="sigma70-ECF"/>
    <property type="match status" value="1"/>
</dbReference>
<reference evidence="9" key="1">
    <citation type="journal article" date="2019" name="Int. J. Syst. Evol. Microbiol.">
        <title>The Global Catalogue of Microorganisms (GCM) 10K type strain sequencing project: providing services to taxonomists for standard genome sequencing and annotation.</title>
        <authorList>
            <consortium name="The Broad Institute Genomics Platform"/>
            <consortium name="The Broad Institute Genome Sequencing Center for Infectious Disease"/>
            <person name="Wu L."/>
            <person name="Ma J."/>
        </authorList>
    </citation>
    <scope>NUCLEOTIDE SEQUENCE [LARGE SCALE GENOMIC DNA]</scope>
    <source>
        <strain evidence="9">JCM 17441</strain>
    </source>
</reference>
<keyword evidence="3" id="KW-0731">Sigma factor</keyword>
<proteinExistence type="inferred from homology"/>
<dbReference type="InterPro" id="IPR013324">
    <property type="entry name" value="RNA_pol_sigma_r3/r4-like"/>
</dbReference>
<comment type="caution">
    <text evidence="8">The sequence shown here is derived from an EMBL/GenBank/DDBJ whole genome shotgun (WGS) entry which is preliminary data.</text>
</comment>
<keyword evidence="2" id="KW-0805">Transcription regulation</keyword>
<evidence type="ECO:0000259" key="7">
    <source>
        <dbReference type="Pfam" id="PF08281"/>
    </source>
</evidence>
<dbReference type="InterPro" id="IPR014284">
    <property type="entry name" value="RNA_pol_sigma-70_dom"/>
</dbReference>
<dbReference type="Proteomes" id="UP001500620">
    <property type="component" value="Unassembled WGS sequence"/>
</dbReference>
<dbReference type="InterPro" id="IPR013325">
    <property type="entry name" value="RNA_pol_sigma_r2"/>
</dbReference>
<evidence type="ECO:0000256" key="2">
    <source>
        <dbReference type="ARBA" id="ARBA00023015"/>
    </source>
</evidence>
<protein>
    <submittedName>
        <fullName evidence="8">SigE family RNA polymerase sigma factor</fullName>
    </submittedName>
</protein>
<keyword evidence="4" id="KW-0238">DNA-binding</keyword>
<dbReference type="InterPro" id="IPR036388">
    <property type="entry name" value="WH-like_DNA-bd_sf"/>
</dbReference>
<dbReference type="InterPro" id="IPR039425">
    <property type="entry name" value="RNA_pol_sigma-70-like"/>
</dbReference>
<gene>
    <name evidence="8" type="ORF">GCM10022255_096370</name>
</gene>
<dbReference type="EMBL" id="BAABAT010000048">
    <property type="protein sequence ID" value="GAA4261890.1"/>
    <property type="molecule type" value="Genomic_DNA"/>
</dbReference>
<dbReference type="PANTHER" id="PTHR43133:SF50">
    <property type="entry name" value="ECF RNA POLYMERASE SIGMA FACTOR SIGM"/>
    <property type="match status" value="1"/>
</dbReference>
<dbReference type="Pfam" id="PF08281">
    <property type="entry name" value="Sigma70_r4_2"/>
    <property type="match status" value="1"/>
</dbReference>
<comment type="similarity">
    <text evidence="1">Belongs to the sigma-70 factor family. ECF subfamily.</text>
</comment>
<dbReference type="NCBIfam" id="TIGR02983">
    <property type="entry name" value="SigE-fam_strep"/>
    <property type="match status" value="1"/>
</dbReference>
<evidence type="ECO:0000259" key="6">
    <source>
        <dbReference type="Pfam" id="PF04542"/>
    </source>
</evidence>
<name>A0ABP8DQK9_9ACTN</name>
<evidence type="ECO:0000313" key="8">
    <source>
        <dbReference type="EMBL" id="GAA4261890.1"/>
    </source>
</evidence>
<dbReference type="RefSeq" id="WP_345139060.1">
    <property type="nucleotide sequence ID" value="NZ_BAABAT010000048.1"/>
</dbReference>
<evidence type="ECO:0000256" key="3">
    <source>
        <dbReference type="ARBA" id="ARBA00023082"/>
    </source>
</evidence>
<feature type="domain" description="RNA polymerase sigma-70 region 2" evidence="6">
    <location>
        <begin position="14"/>
        <end position="80"/>
    </location>
</feature>
<dbReference type="CDD" id="cd06171">
    <property type="entry name" value="Sigma70_r4"/>
    <property type="match status" value="1"/>
</dbReference>
<dbReference type="Gene3D" id="1.10.10.10">
    <property type="entry name" value="Winged helix-like DNA-binding domain superfamily/Winged helix DNA-binding domain"/>
    <property type="match status" value="1"/>
</dbReference>
<dbReference type="Gene3D" id="1.10.1740.10">
    <property type="match status" value="1"/>
</dbReference>
<dbReference type="Pfam" id="PF04542">
    <property type="entry name" value="Sigma70_r2"/>
    <property type="match status" value="1"/>
</dbReference>
<keyword evidence="9" id="KW-1185">Reference proteome</keyword>